<reference evidence="3" key="1">
    <citation type="submission" date="2011-04" db="EMBL/GenBank/DDBJ databases">
        <title>Evolution of plant cell wall degrading machinery underlies the functional diversity of forest fungi.</title>
        <authorList>
            <consortium name="US DOE Joint Genome Institute (JGI-PGF)"/>
            <person name="Eastwood D.C."/>
            <person name="Floudas D."/>
            <person name="Binder M."/>
            <person name="Majcherczyk A."/>
            <person name="Schneider P."/>
            <person name="Aerts A."/>
            <person name="Asiegbu F.O."/>
            <person name="Baker S.E."/>
            <person name="Barry K."/>
            <person name="Bendiksby M."/>
            <person name="Blumentritt M."/>
            <person name="Coutinho P.M."/>
            <person name="Cullen D."/>
            <person name="Cullen D."/>
            <person name="Gathman A."/>
            <person name="Goodell B."/>
            <person name="Henrissat B."/>
            <person name="Ihrmark K."/>
            <person name="Kauserud H."/>
            <person name="Kohler A."/>
            <person name="LaButti K."/>
            <person name="Lapidus A."/>
            <person name="Lavin J.L."/>
            <person name="Lee Y.-H."/>
            <person name="Lindquist E."/>
            <person name="Lilly W."/>
            <person name="Lucas S."/>
            <person name="Morin E."/>
            <person name="Murat C."/>
            <person name="Oguiza J.A."/>
            <person name="Park J."/>
            <person name="Pisabarro A.G."/>
            <person name="Riley R."/>
            <person name="Rosling A."/>
            <person name="Salamov A."/>
            <person name="Schmidt O."/>
            <person name="Schmutz J."/>
            <person name="Skrede I."/>
            <person name="Stenlid J."/>
            <person name="Wiebenga A."/>
            <person name="Xie X."/>
            <person name="Kues U."/>
            <person name="Hibbett D.S."/>
            <person name="Hoffmeister D."/>
            <person name="Hogberg N."/>
            <person name="Martin F."/>
            <person name="Grigoriev I.V."/>
            <person name="Watkinson S.C."/>
        </authorList>
    </citation>
    <scope>NUCLEOTIDE SEQUENCE</scope>
    <source>
        <strain evidence="3">S7.9</strain>
    </source>
</reference>
<dbReference type="OrthoDB" id="2692685at2759"/>
<evidence type="ECO:0000256" key="1">
    <source>
        <dbReference type="SAM" id="Phobius"/>
    </source>
</evidence>
<protein>
    <recommendedName>
        <fullName evidence="2">DUF6533 domain-containing protein</fullName>
    </recommendedName>
</protein>
<feature type="transmembrane region" description="Helical" evidence="1">
    <location>
        <begin position="79"/>
        <end position="97"/>
    </location>
</feature>
<evidence type="ECO:0000313" key="3">
    <source>
        <dbReference type="EMBL" id="EGO28784.1"/>
    </source>
</evidence>
<accession>F8NKL2</accession>
<dbReference type="InterPro" id="IPR045340">
    <property type="entry name" value="DUF6533"/>
</dbReference>
<proteinExistence type="predicted"/>
<organism>
    <name type="scientific">Serpula lacrymans var. lacrymans (strain S7.9)</name>
    <name type="common">Dry rot fungus</name>
    <dbReference type="NCBI Taxonomy" id="578457"/>
    <lineage>
        <taxon>Eukaryota</taxon>
        <taxon>Fungi</taxon>
        <taxon>Dikarya</taxon>
        <taxon>Basidiomycota</taxon>
        <taxon>Agaricomycotina</taxon>
        <taxon>Agaricomycetes</taxon>
        <taxon>Agaricomycetidae</taxon>
        <taxon>Boletales</taxon>
        <taxon>Coniophorineae</taxon>
        <taxon>Serpulaceae</taxon>
        <taxon>Serpula</taxon>
    </lineage>
</organism>
<gene>
    <name evidence="3" type="ORF">SERLADRAFT_459585</name>
</gene>
<dbReference type="AlphaFoldDB" id="F8NKL2"/>
<keyword evidence="1" id="KW-0812">Transmembrane</keyword>
<dbReference type="Pfam" id="PF20151">
    <property type="entry name" value="DUF6533"/>
    <property type="match status" value="1"/>
</dbReference>
<dbReference type="HOGENOM" id="CLU_2307779_0_0_1"/>
<sequence length="100" mass="11733">MSFDDIPAFVSRLQTSKYVIAASLVILIINYIDTFSEEYELIWKSKWGAAKVLFLFSRYIAFAEMLLTMCLYNDAEMQYDVGIPCFLCVQLFNYLFFSSW</sequence>
<dbReference type="KEGG" id="sla:SERLADRAFT_459585"/>
<keyword evidence="1" id="KW-0472">Membrane</keyword>
<feature type="transmembrane region" description="Helical" evidence="1">
    <location>
        <begin position="15"/>
        <end position="32"/>
    </location>
</feature>
<feature type="domain" description="DUF6533" evidence="2">
    <location>
        <begin position="18"/>
        <end position="62"/>
    </location>
</feature>
<dbReference type="EMBL" id="GL945430">
    <property type="protein sequence ID" value="EGO28784.1"/>
    <property type="molecule type" value="Genomic_DNA"/>
</dbReference>
<evidence type="ECO:0000259" key="2">
    <source>
        <dbReference type="Pfam" id="PF20151"/>
    </source>
</evidence>
<feature type="transmembrane region" description="Helical" evidence="1">
    <location>
        <begin position="52"/>
        <end position="72"/>
    </location>
</feature>
<dbReference type="Proteomes" id="UP000008064">
    <property type="component" value="Unassembled WGS sequence"/>
</dbReference>
<dbReference type="GeneID" id="18817925"/>
<dbReference type="RefSeq" id="XP_007314983.1">
    <property type="nucleotide sequence ID" value="XM_007314921.1"/>
</dbReference>
<name>F8NKL2_SERL9</name>
<keyword evidence="1" id="KW-1133">Transmembrane helix</keyword>